<dbReference type="Proteomes" id="UP000309186">
    <property type="component" value="Unassembled WGS sequence"/>
</dbReference>
<gene>
    <name evidence="1" type="ORF">C1E24_19715</name>
</gene>
<reference evidence="1 2" key="1">
    <citation type="submission" date="2018-01" db="EMBL/GenBank/DDBJ databases">
        <title>Co-occurrence of chitin degradation, pigmentation and bioactivity in marine Pseudoalteromonas.</title>
        <authorList>
            <person name="Paulsen S."/>
            <person name="Gram L."/>
            <person name="Machado H."/>
        </authorList>
    </citation>
    <scope>NUCLEOTIDE SEQUENCE [LARGE SCALE GENOMIC DNA]</scope>
    <source>
        <strain evidence="1 2">S3663</strain>
    </source>
</reference>
<proteinExistence type="predicted"/>
<sequence>MNRIAYLLSHDITKGDGVAKKVATQITEWKNQGVEVKVFCLVPTVKNMGEDYCLYPMPGPLAARLTLNSHLFEDIVNFKPDVVYYRYDTWSVTVAKLKKRFKFIAELNTDDLAESKLLLLKEKSFKALLRYCAFKMLRKRLLSGMSGLIGVTNEITHLKSNNLPNVKRCCFPNSIDLEKYPVIKQSIAIDSTRLGVFFIGSPNQDWHGVDFIEQMAKNMPMFDFHLVGIEGNNKDNLFYHGFLNAEQYLKVLAKCTVCVGSLALYRNNLFEASPLKVREYLAYGFPIILGYRDTAFEGLKNLSWLLTIDTQKKLDFLDIERFIRSNASTVLSDKHRNLVSSKSIESKRLHFIRSCQRD</sequence>
<dbReference type="AlphaFoldDB" id="A0A5R9PZ91"/>
<name>A0A5R9PZ91_9GAMM</name>
<dbReference type="SUPFAM" id="SSF53756">
    <property type="entry name" value="UDP-Glycosyltransferase/glycogen phosphorylase"/>
    <property type="match status" value="1"/>
</dbReference>
<accession>A0A5R9PZ91</accession>
<evidence type="ECO:0000313" key="1">
    <source>
        <dbReference type="EMBL" id="TLX45309.1"/>
    </source>
</evidence>
<evidence type="ECO:0008006" key="3">
    <source>
        <dbReference type="Google" id="ProtNLM"/>
    </source>
</evidence>
<dbReference type="OrthoDB" id="6385861at2"/>
<evidence type="ECO:0000313" key="2">
    <source>
        <dbReference type="Proteomes" id="UP000309186"/>
    </source>
</evidence>
<comment type="caution">
    <text evidence="1">The sequence shown here is derived from an EMBL/GenBank/DDBJ whole genome shotgun (WGS) entry which is preliminary data.</text>
</comment>
<dbReference type="Gene3D" id="3.40.50.2000">
    <property type="entry name" value="Glycogen Phosphorylase B"/>
    <property type="match status" value="1"/>
</dbReference>
<protein>
    <recommendedName>
        <fullName evidence="3">Glycosyltransferase subfamily 4-like N-terminal domain-containing protein</fullName>
    </recommendedName>
</protein>
<dbReference type="EMBL" id="PPSW01000045">
    <property type="protein sequence ID" value="TLX45309.1"/>
    <property type="molecule type" value="Genomic_DNA"/>
</dbReference>
<dbReference type="RefSeq" id="WP_138484418.1">
    <property type="nucleotide sequence ID" value="NZ_PPSW01000045.1"/>
</dbReference>
<organism evidence="1 2">
    <name type="scientific">Pseudoalteromonas phenolica</name>
    <dbReference type="NCBI Taxonomy" id="161398"/>
    <lineage>
        <taxon>Bacteria</taxon>
        <taxon>Pseudomonadati</taxon>
        <taxon>Pseudomonadota</taxon>
        <taxon>Gammaproteobacteria</taxon>
        <taxon>Alteromonadales</taxon>
        <taxon>Pseudoalteromonadaceae</taxon>
        <taxon>Pseudoalteromonas</taxon>
    </lineage>
</organism>